<protein>
    <submittedName>
        <fullName evidence="1">Uncharacterized protein</fullName>
    </submittedName>
</protein>
<reference evidence="1" key="1">
    <citation type="submission" date="2022-08" db="EMBL/GenBank/DDBJ databases">
        <title>Genome Sequence of Pycnoporus sanguineus.</title>
        <authorList>
            <person name="Buettner E."/>
        </authorList>
    </citation>
    <scope>NUCLEOTIDE SEQUENCE</scope>
    <source>
        <strain evidence="1">CG-C14</strain>
    </source>
</reference>
<comment type="caution">
    <text evidence="1">The sequence shown here is derived from an EMBL/GenBank/DDBJ whole genome shotgun (WGS) entry which is preliminary data.</text>
</comment>
<accession>A0ACC1Q6Z5</accession>
<dbReference type="EMBL" id="JANSHE010000324">
    <property type="protein sequence ID" value="KAJ3012495.1"/>
    <property type="molecule type" value="Genomic_DNA"/>
</dbReference>
<evidence type="ECO:0000313" key="2">
    <source>
        <dbReference type="Proteomes" id="UP001144978"/>
    </source>
</evidence>
<proteinExistence type="predicted"/>
<gene>
    <name evidence="1" type="ORF">NUW54_g1854</name>
</gene>
<keyword evidence="2" id="KW-1185">Reference proteome</keyword>
<name>A0ACC1Q6Z5_9APHY</name>
<organism evidence="1 2">
    <name type="scientific">Trametes sanguinea</name>
    <dbReference type="NCBI Taxonomy" id="158606"/>
    <lineage>
        <taxon>Eukaryota</taxon>
        <taxon>Fungi</taxon>
        <taxon>Dikarya</taxon>
        <taxon>Basidiomycota</taxon>
        <taxon>Agaricomycotina</taxon>
        <taxon>Agaricomycetes</taxon>
        <taxon>Polyporales</taxon>
        <taxon>Polyporaceae</taxon>
        <taxon>Trametes</taxon>
    </lineage>
</organism>
<evidence type="ECO:0000313" key="1">
    <source>
        <dbReference type="EMBL" id="KAJ3012495.1"/>
    </source>
</evidence>
<sequence>MVLLVRFVYSVCERTPIPTRDRCVLKIGKGTDDATAAGSFTPSEALYVPPRFSEPLEDAVPHRSESGSDAVSYYSFEIDEYSSDSEVSDAENTAFGEELGPRRGDAPGFPIYVESDSEDDDLEEDV</sequence>
<dbReference type="Proteomes" id="UP001144978">
    <property type="component" value="Unassembled WGS sequence"/>
</dbReference>